<evidence type="ECO:0000313" key="1">
    <source>
        <dbReference type="EMBL" id="WWD16432.1"/>
    </source>
</evidence>
<gene>
    <name evidence="1" type="ORF">CI109_100858</name>
</gene>
<evidence type="ECO:0000313" key="2">
    <source>
        <dbReference type="Proteomes" id="UP000322225"/>
    </source>
</evidence>
<reference evidence="1" key="2">
    <citation type="submission" date="2024-01" db="EMBL/GenBank/DDBJ databases">
        <title>Comparative genomics of Cryptococcus and Kwoniella reveals pathogenesis evolution and contrasting modes of karyotype evolution via chromosome fusion or intercentromeric recombination.</title>
        <authorList>
            <person name="Coelho M.A."/>
            <person name="David-Palma M."/>
            <person name="Shea T."/>
            <person name="Bowers K."/>
            <person name="McGinley-Smith S."/>
            <person name="Mohammad A.W."/>
            <person name="Gnirke A."/>
            <person name="Yurkov A.M."/>
            <person name="Nowrousian M."/>
            <person name="Sun S."/>
            <person name="Cuomo C.A."/>
            <person name="Heitman J."/>
        </authorList>
    </citation>
    <scope>NUCLEOTIDE SEQUENCE</scope>
    <source>
        <strain evidence="1">CBS 12478</strain>
    </source>
</reference>
<dbReference type="Proteomes" id="UP000322225">
    <property type="component" value="Chromosome 2"/>
</dbReference>
<sequence length="276" mass="30481">MLSRNISIATILLAVAPVWAAPAASFSSVFFGPDTHMTVLYEEKGPNIGDTTITKDLGSNFWPAAVKSILHIDQKAITRLMNDTRQATDLKGAGVKIGLWDSKGDSYVATYDYDKVKHVAMKNVEDHWWAAALFTRGNDFNGGDFNNHTIWPRGSADGLASLTGQEAKRDKLGSDYDLGDTLTKAVNEKRPVIIKTADGDRKVNGHMLYGNRNYAVLANKDTKKWQLSDPLGGERWWNWEDFYGRVISVSYLTAPIDLSKVPNFGAELADPPCLDV</sequence>
<dbReference type="AlphaFoldDB" id="A0A5M6BRY9"/>
<dbReference type="KEGG" id="ksn:43591401"/>
<protein>
    <submittedName>
        <fullName evidence="1">Uncharacterized protein</fullName>
    </submittedName>
</protein>
<name>A0A5M6BRY9_9TREE</name>
<dbReference type="EMBL" id="CP144052">
    <property type="protein sequence ID" value="WWD16432.1"/>
    <property type="molecule type" value="Genomic_DNA"/>
</dbReference>
<reference evidence="1" key="1">
    <citation type="submission" date="2017-08" db="EMBL/GenBank/DDBJ databases">
        <authorList>
            <person name="Cuomo C."/>
            <person name="Billmyre B."/>
            <person name="Heitman J."/>
        </authorList>
    </citation>
    <scope>NUCLEOTIDE SEQUENCE</scope>
    <source>
        <strain evidence="1">CBS 12478</strain>
    </source>
</reference>
<dbReference type="RefSeq" id="XP_031858465.1">
    <property type="nucleotide sequence ID" value="XM_032007233.1"/>
</dbReference>
<accession>A0A5M6BRY9</accession>
<dbReference type="GeneID" id="43591401"/>
<keyword evidence="2" id="KW-1185">Reference proteome</keyword>
<organism evidence="1 2">
    <name type="scientific">Kwoniella shandongensis</name>
    <dbReference type="NCBI Taxonomy" id="1734106"/>
    <lineage>
        <taxon>Eukaryota</taxon>
        <taxon>Fungi</taxon>
        <taxon>Dikarya</taxon>
        <taxon>Basidiomycota</taxon>
        <taxon>Agaricomycotina</taxon>
        <taxon>Tremellomycetes</taxon>
        <taxon>Tremellales</taxon>
        <taxon>Cryptococcaceae</taxon>
        <taxon>Kwoniella</taxon>
    </lineage>
</organism>
<proteinExistence type="predicted"/>